<dbReference type="RefSeq" id="WP_209512711.1">
    <property type="nucleotide sequence ID" value="NZ_JAGGKS010000009.1"/>
</dbReference>
<keyword evidence="2" id="KW-1185">Reference proteome</keyword>
<evidence type="ECO:0000313" key="1">
    <source>
        <dbReference type="EMBL" id="MBP1926995.1"/>
    </source>
</evidence>
<organism evidence="1 2">
    <name type="scientific">Sedimentibacter acidaminivorans</name>
    <dbReference type="NCBI Taxonomy" id="913099"/>
    <lineage>
        <taxon>Bacteria</taxon>
        <taxon>Bacillati</taxon>
        <taxon>Bacillota</taxon>
        <taxon>Tissierellia</taxon>
        <taxon>Sedimentibacter</taxon>
    </lineage>
</organism>
<proteinExistence type="predicted"/>
<accession>A0ABS4GH30</accession>
<dbReference type="Proteomes" id="UP001519342">
    <property type="component" value="Unassembled WGS sequence"/>
</dbReference>
<name>A0ABS4GH30_9FIRM</name>
<sequence>MNDCKISIDAPKIFLKGAGFPNTSFLPAWIYKVKITLKNSSDFPQLCSFSATMGNGIRYIKKLQLSGPDTNIYDSVNIVEPTQSVGNNNVIIFANNFTLSANSENILSLNTCLCDNLTEKSIENSGAKIPHNEKIFFYGHLINGENVDSCSYVTKACDYKIQVKCEDNKICKDDTTKFYIECCTGQYDMVRSVYVRSILDEGLEFIADSSNMEPRNIYTFDKKTILKWNVGSLQPCEVKKIGYKVNINEANLENGLMKKGSILKNKINSNCINNSTYTQCPSSCEYELLIE</sequence>
<protein>
    <submittedName>
        <fullName evidence="1">Uncharacterized protein</fullName>
    </submittedName>
</protein>
<gene>
    <name evidence="1" type="ORF">J2Z76_002867</name>
</gene>
<comment type="caution">
    <text evidence="1">The sequence shown here is derived from an EMBL/GenBank/DDBJ whole genome shotgun (WGS) entry which is preliminary data.</text>
</comment>
<reference evidence="1 2" key="1">
    <citation type="submission" date="2021-03" db="EMBL/GenBank/DDBJ databases">
        <title>Genomic Encyclopedia of Type Strains, Phase IV (KMG-IV): sequencing the most valuable type-strain genomes for metagenomic binning, comparative biology and taxonomic classification.</title>
        <authorList>
            <person name="Goeker M."/>
        </authorList>
    </citation>
    <scope>NUCLEOTIDE SEQUENCE [LARGE SCALE GENOMIC DNA]</scope>
    <source>
        <strain evidence="1 2">DSM 24004</strain>
    </source>
</reference>
<dbReference type="EMBL" id="JAGGKS010000009">
    <property type="protein sequence ID" value="MBP1926995.1"/>
    <property type="molecule type" value="Genomic_DNA"/>
</dbReference>
<evidence type="ECO:0000313" key="2">
    <source>
        <dbReference type="Proteomes" id="UP001519342"/>
    </source>
</evidence>